<dbReference type="OrthoDB" id="10261782at2759"/>
<evidence type="ECO:0000313" key="4">
    <source>
        <dbReference type="Proteomes" id="UP000076532"/>
    </source>
</evidence>
<proteinExistence type="predicted"/>
<feature type="chain" id="PRO_5007881732" evidence="2">
    <location>
        <begin position="19"/>
        <end position="600"/>
    </location>
</feature>
<sequence>MLLWMALQLVSTLALIQADPASLALSNHSTAPFIFNSLSSLLQLWPNTYHQNGHTIVPGTLQPFTLLYHARKDTAPPPSPEWFAFDPEMSHTLMVLFSGPTYLTTYRTTKPTRVLYFDGMSAAWGNLGWMDTQEALLRGADANGTSQDKDKISWVDDYKRAKKLCKWASSRNIEGFVRMNAGFELLWCDFTSPALEIVSHLNITVPGTSAADPRGPGFPQRHSGSESELDYSDFPQRPFPVGPGYPNPGGPRQDSLGGGTMAPLAVSSAGEWLRIATHRAFSPQPRIALDHSKLITFYHPRLTSLAPGRAGNGSDITMRMHRVWTDISDGDAASVAAELDDVLSRDDSGSGSGMDWGAAARGVVEHWASRLMQLQHGLNAAITAPDTNATQVVLDVRLLTYMPLSPYMALGSAPNASGSALFFGKGTGTTPCADELLEPELESAFDRCMYSATGFASSRAFTPQETLLQSSIAAVLERVCFDVGVVFSESYDASSSASQASASFHPSLSDEDDSRRRAVSLNTLIEGWEARMNALVAWLDWTEWLRCDKACDWDSVCAMPLWPIQMSDEDEDGTQDSGREAEWQPRCHKLKGSSVPWIVL</sequence>
<evidence type="ECO:0000313" key="3">
    <source>
        <dbReference type="EMBL" id="KZP33622.1"/>
    </source>
</evidence>
<dbReference type="PANTHER" id="PTHR35204">
    <property type="entry name" value="YALI0A21131P"/>
    <property type="match status" value="1"/>
</dbReference>
<dbReference type="AlphaFoldDB" id="A0A166WCP8"/>
<organism evidence="3 4">
    <name type="scientific">Athelia psychrophila</name>
    <dbReference type="NCBI Taxonomy" id="1759441"/>
    <lineage>
        <taxon>Eukaryota</taxon>
        <taxon>Fungi</taxon>
        <taxon>Dikarya</taxon>
        <taxon>Basidiomycota</taxon>
        <taxon>Agaricomycotina</taxon>
        <taxon>Agaricomycetes</taxon>
        <taxon>Agaricomycetidae</taxon>
        <taxon>Atheliales</taxon>
        <taxon>Atheliaceae</taxon>
        <taxon>Athelia</taxon>
    </lineage>
</organism>
<dbReference type="PANTHER" id="PTHR35204:SF1">
    <property type="entry name" value="ENTEROTOXIN"/>
    <property type="match status" value="1"/>
</dbReference>
<keyword evidence="4" id="KW-1185">Reference proteome</keyword>
<accession>A0A166WCP8</accession>
<keyword evidence="2" id="KW-0732">Signal</keyword>
<dbReference type="Proteomes" id="UP000076532">
    <property type="component" value="Unassembled WGS sequence"/>
</dbReference>
<feature type="compositionally biased region" description="Pro residues" evidence="1">
    <location>
        <begin position="237"/>
        <end position="249"/>
    </location>
</feature>
<gene>
    <name evidence="3" type="ORF">FIBSPDRAFT_924582</name>
</gene>
<protein>
    <submittedName>
        <fullName evidence="3">Uncharacterized protein</fullName>
    </submittedName>
</protein>
<dbReference type="InterPro" id="IPR038921">
    <property type="entry name" value="YOR389W-like"/>
</dbReference>
<evidence type="ECO:0000256" key="2">
    <source>
        <dbReference type="SAM" id="SignalP"/>
    </source>
</evidence>
<dbReference type="EMBL" id="KV417482">
    <property type="protein sequence ID" value="KZP33622.1"/>
    <property type="molecule type" value="Genomic_DNA"/>
</dbReference>
<feature type="region of interest" description="Disordered" evidence="1">
    <location>
        <begin position="208"/>
        <end position="261"/>
    </location>
</feature>
<reference evidence="3 4" key="1">
    <citation type="journal article" date="2016" name="Mol. Biol. Evol.">
        <title>Comparative Genomics of Early-Diverging Mushroom-Forming Fungi Provides Insights into the Origins of Lignocellulose Decay Capabilities.</title>
        <authorList>
            <person name="Nagy L.G."/>
            <person name="Riley R."/>
            <person name="Tritt A."/>
            <person name="Adam C."/>
            <person name="Daum C."/>
            <person name="Floudas D."/>
            <person name="Sun H."/>
            <person name="Yadav J.S."/>
            <person name="Pangilinan J."/>
            <person name="Larsson K.H."/>
            <person name="Matsuura K."/>
            <person name="Barry K."/>
            <person name="Labutti K."/>
            <person name="Kuo R."/>
            <person name="Ohm R.A."/>
            <person name="Bhattacharya S.S."/>
            <person name="Shirouzu T."/>
            <person name="Yoshinaga Y."/>
            <person name="Martin F.M."/>
            <person name="Grigoriev I.V."/>
            <person name="Hibbett D.S."/>
        </authorList>
    </citation>
    <scope>NUCLEOTIDE SEQUENCE [LARGE SCALE GENOMIC DNA]</scope>
    <source>
        <strain evidence="3 4">CBS 109695</strain>
    </source>
</reference>
<name>A0A166WCP8_9AGAM</name>
<feature type="signal peptide" evidence="2">
    <location>
        <begin position="1"/>
        <end position="18"/>
    </location>
</feature>
<evidence type="ECO:0000256" key="1">
    <source>
        <dbReference type="SAM" id="MobiDB-lite"/>
    </source>
</evidence>